<proteinExistence type="predicted"/>
<dbReference type="RefSeq" id="WP_055576998.1">
    <property type="nucleotide sequence ID" value="NZ_LKTM01000043.1"/>
</dbReference>
<dbReference type="AlphaFoldDB" id="A0A0Q2QJQ7"/>
<sequence>MSDNMFRTVEVWLRSRAQVDENLHMNCLMLGEVRDVERLTNANWGRLVLLRRVATHSVQIAASYRGAG</sequence>
<dbReference type="OrthoDB" id="9863843at2"/>
<evidence type="ECO:0000313" key="2">
    <source>
        <dbReference type="Proteomes" id="UP000051677"/>
    </source>
</evidence>
<comment type="caution">
    <text evidence="1">The sequence shown here is derived from an EMBL/GenBank/DDBJ whole genome shotgun (WGS) entry which is preliminary data.</text>
</comment>
<reference evidence="1 2" key="1">
    <citation type="submission" date="2015-10" db="EMBL/GenBank/DDBJ databases">
        <title>Mycobacterium gordonae draft genome assembly.</title>
        <authorList>
            <person name="Ustinova V."/>
            <person name="Smirnova T."/>
            <person name="Blagodatskikh K."/>
            <person name="Varlamov D."/>
            <person name="Larionova E."/>
            <person name="Chernousova L."/>
        </authorList>
    </citation>
    <scope>NUCLEOTIDE SEQUENCE [LARGE SCALE GENOMIC DNA]</scope>
    <source>
        <strain evidence="1 2">CTRI 14-8773</strain>
    </source>
</reference>
<evidence type="ECO:0000313" key="1">
    <source>
        <dbReference type="EMBL" id="KQH80117.1"/>
    </source>
</evidence>
<gene>
    <name evidence="1" type="ORF">AO501_08090</name>
</gene>
<accession>A0A0Q2QJQ7</accession>
<name>A0A0Q2QJQ7_MYCGO</name>
<protein>
    <submittedName>
        <fullName evidence="1">Uncharacterized protein</fullName>
    </submittedName>
</protein>
<organism evidence="1 2">
    <name type="scientific">Mycobacterium gordonae</name>
    <dbReference type="NCBI Taxonomy" id="1778"/>
    <lineage>
        <taxon>Bacteria</taxon>
        <taxon>Bacillati</taxon>
        <taxon>Actinomycetota</taxon>
        <taxon>Actinomycetes</taxon>
        <taxon>Mycobacteriales</taxon>
        <taxon>Mycobacteriaceae</taxon>
        <taxon>Mycobacterium</taxon>
    </lineage>
</organism>
<dbReference type="Proteomes" id="UP000051677">
    <property type="component" value="Unassembled WGS sequence"/>
</dbReference>
<dbReference type="EMBL" id="LKTM01000043">
    <property type="protein sequence ID" value="KQH80117.1"/>
    <property type="molecule type" value="Genomic_DNA"/>
</dbReference>